<dbReference type="PANTHER" id="PTHR33539">
    <property type="entry name" value="UPF0764 PROTEIN C16ORF89"/>
    <property type="match status" value="1"/>
</dbReference>
<gene>
    <name evidence="1" type="ORF">MEDL_56596</name>
</gene>
<dbReference type="Pfam" id="PF15882">
    <property type="entry name" value="DUF4735"/>
    <property type="match status" value="1"/>
</dbReference>
<evidence type="ECO:0000313" key="2">
    <source>
        <dbReference type="Proteomes" id="UP000683360"/>
    </source>
</evidence>
<dbReference type="PANTHER" id="PTHR33539:SF1">
    <property type="entry name" value="UPF0764 PROTEIN C16ORF89"/>
    <property type="match status" value="1"/>
</dbReference>
<dbReference type="InterPro" id="IPR031751">
    <property type="entry name" value="DUF4735"/>
</dbReference>
<name>A0A8S3UQD3_MYTED</name>
<dbReference type="Proteomes" id="UP000683360">
    <property type="component" value="Unassembled WGS sequence"/>
</dbReference>
<protein>
    <submittedName>
        <fullName evidence="1">Uncharacterized protein</fullName>
    </submittedName>
</protein>
<evidence type="ECO:0000313" key="1">
    <source>
        <dbReference type="EMBL" id="CAG2244543.1"/>
    </source>
</evidence>
<dbReference type="OrthoDB" id="5949187at2759"/>
<keyword evidence="2" id="KW-1185">Reference proteome</keyword>
<accession>A0A8S3UQD3</accession>
<comment type="caution">
    <text evidence="1">The sequence shown here is derived from an EMBL/GenBank/DDBJ whole genome shotgun (WGS) entry which is preliminary data.</text>
</comment>
<dbReference type="EMBL" id="CAJPWZ010002740">
    <property type="protein sequence ID" value="CAG2244543.1"/>
    <property type="molecule type" value="Genomic_DNA"/>
</dbReference>
<proteinExistence type="predicted"/>
<dbReference type="GO" id="GO:0016020">
    <property type="term" value="C:membrane"/>
    <property type="evidence" value="ECO:0007669"/>
    <property type="project" value="TreeGrafter"/>
</dbReference>
<dbReference type="AlphaFoldDB" id="A0A8S3UQD3"/>
<reference evidence="1" key="1">
    <citation type="submission" date="2021-03" db="EMBL/GenBank/DDBJ databases">
        <authorList>
            <person name="Bekaert M."/>
        </authorList>
    </citation>
    <scope>NUCLEOTIDE SEQUENCE</scope>
</reference>
<sequence length="361" mass="41329">MFMKHTTGHICNIELICFSKYISLTIGNLSFSNASVPNETSALLYETLASLKSALEFLYSEHKNINLDAVIGTRMVEGQLSVLIERIQSNPQNWVVDNNLFINLKELTELAGKVSSKAIPYIASLTPYYYQKIGTILQKTFWELDFPSKDFSGDVEVWPYKRGESLHENQSDDCLAEFFGTGRIFIAKINLPKSSNVPCDVSDKCWKKMTKPLYNGYSLTHELFYLEIGEQHGCHAEMELKRLTHNQESVAKLRETYCANILNEAALIAEQNFPEDRHDLFMEQAALCGMVGYRQFFSSDWLRKMLSWQNKAIGCYHGNPIREWEVEYRKPDLQGSKKLMHKKMEIAVHATNGCTTRSSQT</sequence>
<dbReference type="GO" id="GO:0005829">
    <property type="term" value="C:cytosol"/>
    <property type="evidence" value="ECO:0007669"/>
    <property type="project" value="TreeGrafter"/>
</dbReference>
<organism evidence="1 2">
    <name type="scientific">Mytilus edulis</name>
    <name type="common">Blue mussel</name>
    <dbReference type="NCBI Taxonomy" id="6550"/>
    <lineage>
        <taxon>Eukaryota</taxon>
        <taxon>Metazoa</taxon>
        <taxon>Spiralia</taxon>
        <taxon>Lophotrochozoa</taxon>
        <taxon>Mollusca</taxon>
        <taxon>Bivalvia</taxon>
        <taxon>Autobranchia</taxon>
        <taxon>Pteriomorphia</taxon>
        <taxon>Mytilida</taxon>
        <taxon>Mytiloidea</taxon>
        <taxon>Mytilidae</taxon>
        <taxon>Mytilinae</taxon>
        <taxon>Mytilus</taxon>
    </lineage>
</organism>